<protein>
    <submittedName>
        <fullName evidence="1">Uncharacterized protein</fullName>
    </submittedName>
</protein>
<dbReference type="AlphaFoldDB" id="A0A453RPR8"/>
<sequence>ARKVKKHSMAVKRAQESNIPDRCRRAQLSSTLLVAPSMHIPLSQGNRRWSLHWHSLHTEKRN</sequence>
<evidence type="ECO:0000313" key="2">
    <source>
        <dbReference type="Proteomes" id="UP000015105"/>
    </source>
</evidence>
<accession>A0A453RPR8</accession>
<reference evidence="1" key="4">
    <citation type="submission" date="2019-03" db="UniProtKB">
        <authorList>
            <consortium name="EnsemblPlants"/>
        </authorList>
    </citation>
    <scope>IDENTIFICATION</scope>
</reference>
<evidence type="ECO:0000313" key="1">
    <source>
        <dbReference type="EnsemblPlants" id="AET7Gv20657300.17"/>
    </source>
</evidence>
<dbReference type="EnsemblPlants" id="AET7Gv20657300.17">
    <property type="protein sequence ID" value="AET7Gv20657300.17"/>
    <property type="gene ID" value="AET7Gv20657300"/>
</dbReference>
<keyword evidence="2" id="KW-1185">Reference proteome</keyword>
<reference evidence="1" key="5">
    <citation type="journal article" date="2021" name="G3 (Bethesda)">
        <title>Aegilops tauschii genome assembly Aet v5.0 features greater sequence contiguity and improved annotation.</title>
        <authorList>
            <person name="Wang L."/>
            <person name="Zhu T."/>
            <person name="Rodriguez J.C."/>
            <person name="Deal K.R."/>
            <person name="Dubcovsky J."/>
            <person name="McGuire P.E."/>
            <person name="Lux T."/>
            <person name="Spannagl M."/>
            <person name="Mayer K.F.X."/>
            <person name="Baldrich P."/>
            <person name="Meyers B.C."/>
            <person name="Huo N."/>
            <person name="Gu Y.Q."/>
            <person name="Zhou H."/>
            <person name="Devos K.M."/>
            <person name="Bennetzen J.L."/>
            <person name="Unver T."/>
            <person name="Budak H."/>
            <person name="Gulick P.J."/>
            <person name="Galiba G."/>
            <person name="Kalapos B."/>
            <person name="Nelson D.R."/>
            <person name="Li P."/>
            <person name="You F.M."/>
            <person name="Luo M.C."/>
            <person name="Dvorak J."/>
        </authorList>
    </citation>
    <scope>NUCLEOTIDE SEQUENCE [LARGE SCALE GENOMIC DNA]</scope>
    <source>
        <strain evidence="1">cv. AL8/78</strain>
    </source>
</reference>
<reference evidence="2" key="1">
    <citation type="journal article" date="2014" name="Science">
        <title>Ancient hybridizations among the ancestral genomes of bread wheat.</title>
        <authorList>
            <consortium name="International Wheat Genome Sequencing Consortium,"/>
            <person name="Marcussen T."/>
            <person name="Sandve S.R."/>
            <person name="Heier L."/>
            <person name="Spannagl M."/>
            <person name="Pfeifer M."/>
            <person name="Jakobsen K.S."/>
            <person name="Wulff B.B."/>
            <person name="Steuernagel B."/>
            <person name="Mayer K.F."/>
            <person name="Olsen O.A."/>
        </authorList>
    </citation>
    <scope>NUCLEOTIDE SEQUENCE [LARGE SCALE GENOMIC DNA]</scope>
    <source>
        <strain evidence="2">cv. AL8/78</strain>
    </source>
</reference>
<organism evidence="1 2">
    <name type="scientific">Aegilops tauschii subsp. strangulata</name>
    <name type="common">Goatgrass</name>
    <dbReference type="NCBI Taxonomy" id="200361"/>
    <lineage>
        <taxon>Eukaryota</taxon>
        <taxon>Viridiplantae</taxon>
        <taxon>Streptophyta</taxon>
        <taxon>Embryophyta</taxon>
        <taxon>Tracheophyta</taxon>
        <taxon>Spermatophyta</taxon>
        <taxon>Magnoliopsida</taxon>
        <taxon>Liliopsida</taxon>
        <taxon>Poales</taxon>
        <taxon>Poaceae</taxon>
        <taxon>BOP clade</taxon>
        <taxon>Pooideae</taxon>
        <taxon>Triticodae</taxon>
        <taxon>Triticeae</taxon>
        <taxon>Triticinae</taxon>
        <taxon>Aegilops</taxon>
    </lineage>
</organism>
<dbReference type="Proteomes" id="UP000015105">
    <property type="component" value="Chromosome 7D"/>
</dbReference>
<proteinExistence type="predicted"/>
<reference evidence="2" key="2">
    <citation type="journal article" date="2017" name="Nat. Plants">
        <title>The Aegilops tauschii genome reveals multiple impacts of transposons.</title>
        <authorList>
            <person name="Zhao G."/>
            <person name="Zou C."/>
            <person name="Li K."/>
            <person name="Wang K."/>
            <person name="Li T."/>
            <person name="Gao L."/>
            <person name="Zhang X."/>
            <person name="Wang H."/>
            <person name="Yang Z."/>
            <person name="Liu X."/>
            <person name="Jiang W."/>
            <person name="Mao L."/>
            <person name="Kong X."/>
            <person name="Jiao Y."/>
            <person name="Jia J."/>
        </authorList>
    </citation>
    <scope>NUCLEOTIDE SEQUENCE [LARGE SCALE GENOMIC DNA]</scope>
    <source>
        <strain evidence="2">cv. AL8/78</strain>
    </source>
</reference>
<name>A0A453RPR8_AEGTS</name>
<reference evidence="1" key="3">
    <citation type="journal article" date="2017" name="Nature">
        <title>Genome sequence of the progenitor of the wheat D genome Aegilops tauschii.</title>
        <authorList>
            <person name="Luo M.C."/>
            <person name="Gu Y.Q."/>
            <person name="Puiu D."/>
            <person name="Wang H."/>
            <person name="Twardziok S.O."/>
            <person name="Deal K.R."/>
            <person name="Huo N."/>
            <person name="Zhu T."/>
            <person name="Wang L."/>
            <person name="Wang Y."/>
            <person name="McGuire P.E."/>
            <person name="Liu S."/>
            <person name="Long H."/>
            <person name="Ramasamy R.K."/>
            <person name="Rodriguez J.C."/>
            <person name="Van S.L."/>
            <person name="Yuan L."/>
            <person name="Wang Z."/>
            <person name="Xia Z."/>
            <person name="Xiao L."/>
            <person name="Anderson O.D."/>
            <person name="Ouyang S."/>
            <person name="Liang Y."/>
            <person name="Zimin A.V."/>
            <person name="Pertea G."/>
            <person name="Qi P."/>
            <person name="Bennetzen J.L."/>
            <person name="Dai X."/>
            <person name="Dawson M.W."/>
            <person name="Muller H.G."/>
            <person name="Kugler K."/>
            <person name="Rivarola-Duarte L."/>
            <person name="Spannagl M."/>
            <person name="Mayer K.F.X."/>
            <person name="Lu F.H."/>
            <person name="Bevan M.W."/>
            <person name="Leroy P."/>
            <person name="Li P."/>
            <person name="You F.M."/>
            <person name="Sun Q."/>
            <person name="Liu Z."/>
            <person name="Lyons E."/>
            <person name="Wicker T."/>
            <person name="Salzberg S.L."/>
            <person name="Devos K.M."/>
            <person name="Dvorak J."/>
        </authorList>
    </citation>
    <scope>NUCLEOTIDE SEQUENCE [LARGE SCALE GENOMIC DNA]</scope>
    <source>
        <strain evidence="1">cv. AL8/78</strain>
    </source>
</reference>
<dbReference type="Gramene" id="AET7Gv20657300.17">
    <property type="protein sequence ID" value="AET7Gv20657300.17"/>
    <property type="gene ID" value="AET7Gv20657300"/>
</dbReference>